<protein>
    <recommendedName>
        <fullName evidence="2">histidine kinase</fullName>
        <ecNumber evidence="2">2.7.13.3</ecNumber>
    </recommendedName>
</protein>
<keyword evidence="6" id="KW-0175">Coiled coil</keyword>
<comment type="caution">
    <text evidence="8">The sequence shown here is derived from an EMBL/GenBank/DDBJ whole genome shotgun (WGS) entry which is preliminary data.</text>
</comment>
<dbReference type="InterPro" id="IPR035965">
    <property type="entry name" value="PAS-like_dom_sf"/>
</dbReference>
<dbReference type="InterPro" id="IPR003661">
    <property type="entry name" value="HisK_dim/P_dom"/>
</dbReference>
<evidence type="ECO:0000256" key="1">
    <source>
        <dbReference type="ARBA" id="ARBA00000085"/>
    </source>
</evidence>
<comment type="catalytic activity">
    <reaction evidence="1">
        <text>ATP + protein L-histidine = ADP + protein N-phospho-L-histidine.</text>
        <dbReference type="EC" id="2.7.13.3"/>
    </reaction>
</comment>
<feature type="coiled-coil region" evidence="6">
    <location>
        <begin position="364"/>
        <end position="391"/>
    </location>
</feature>
<gene>
    <name evidence="8" type="ORF">MM239_13860</name>
</gene>
<dbReference type="InterPro" id="IPR013656">
    <property type="entry name" value="PAS_4"/>
</dbReference>
<name>A0ABS9V291_9BACT</name>
<keyword evidence="4" id="KW-0808">Transferase</keyword>
<dbReference type="Gene3D" id="1.10.287.130">
    <property type="match status" value="1"/>
</dbReference>
<dbReference type="InterPro" id="IPR052162">
    <property type="entry name" value="Sensor_kinase/Photoreceptor"/>
</dbReference>
<dbReference type="InterPro" id="IPR000014">
    <property type="entry name" value="PAS"/>
</dbReference>
<dbReference type="Pfam" id="PF00512">
    <property type="entry name" value="HisKA"/>
    <property type="match status" value="1"/>
</dbReference>
<dbReference type="PROSITE" id="PS50113">
    <property type="entry name" value="PAC"/>
    <property type="match status" value="1"/>
</dbReference>
<dbReference type="RefSeq" id="WP_241348850.1">
    <property type="nucleotide sequence ID" value="NZ_JAKZGP010000038.1"/>
</dbReference>
<dbReference type="NCBIfam" id="TIGR00229">
    <property type="entry name" value="sensory_box"/>
    <property type="match status" value="1"/>
</dbReference>
<dbReference type="PANTHER" id="PTHR43304:SF1">
    <property type="entry name" value="PAC DOMAIN-CONTAINING PROTEIN"/>
    <property type="match status" value="1"/>
</dbReference>
<evidence type="ECO:0000259" key="7">
    <source>
        <dbReference type="PROSITE" id="PS50113"/>
    </source>
</evidence>
<dbReference type="Proteomes" id="UP001165489">
    <property type="component" value="Unassembled WGS sequence"/>
</dbReference>
<evidence type="ECO:0000256" key="6">
    <source>
        <dbReference type="SAM" id="Coils"/>
    </source>
</evidence>
<dbReference type="SUPFAM" id="SSF47384">
    <property type="entry name" value="Homodimeric domain of signal transducing histidine kinase"/>
    <property type="match status" value="1"/>
</dbReference>
<sequence>MSPKENQTHNEYGYHLPDWIYRSGLFYALILDMEGRFLYINDYFSKRFYNIKVNFEKKSFFESIANEDIELAIHTASECTKNPGKSFQVDLRNRLGNAGQNVHTRWAFTLISGKNNTPVGILMIGYDISFKERHSEKSPIKNLKLDTIFDFLSDSQISLNEDYKTLKYNLSAAKIFGLGADSEHINSFEFSRSHKKSPFSHAIEECKLKNKITDFQDYHEELDLYFYGIAIPQENETLVIIRDNTREIQAKFLLLESENKLKAILNSTTDCIILINQEFKVMAFNKVAIKHCHSMSNKKLTIGADYRDFILKEIEQEFYPNFIAALQGEIKIFEKELPGNDNKLQWIEFMFYPVYDSNEQMIGVTQLMKDITKSKEQIAKIRAQYEKFKEIAWIQSHEVRSPLANIMGLVEMLKTDRQSMDEAEIQSFFNNILNEAEKLDQKIRKITKATEEQLGFQASDNMKNKV</sequence>
<dbReference type="CDD" id="cd00082">
    <property type="entry name" value="HisKA"/>
    <property type="match status" value="1"/>
</dbReference>
<keyword evidence="3" id="KW-0597">Phosphoprotein</keyword>
<reference evidence="8" key="1">
    <citation type="submission" date="2022-03" db="EMBL/GenBank/DDBJ databases">
        <title>De novo assembled genomes of Belliella spp. (Cyclobacteriaceae) strains.</title>
        <authorList>
            <person name="Szabo A."/>
            <person name="Korponai K."/>
            <person name="Felfoldi T."/>
        </authorList>
    </citation>
    <scope>NUCLEOTIDE SEQUENCE</scope>
    <source>
        <strain evidence="8">DSM 111904</strain>
    </source>
</reference>
<dbReference type="EC" id="2.7.13.3" evidence="2"/>
<evidence type="ECO:0000313" key="9">
    <source>
        <dbReference type="Proteomes" id="UP001165489"/>
    </source>
</evidence>
<dbReference type="CDD" id="cd00130">
    <property type="entry name" value="PAS"/>
    <property type="match status" value="1"/>
</dbReference>
<organism evidence="8 9">
    <name type="scientific">Belliella filtrata</name>
    <dbReference type="NCBI Taxonomy" id="2923435"/>
    <lineage>
        <taxon>Bacteria</taxon>
        <taxon>Pseudomonadati</taxon>
        <taxon>Bacteroidota</taxon>
        <taxon>Cytophagia</taxon>
        <taxon>Cytophagales</taxon>
        <taxon>Cyclobacteriaceae</taxon>
        <taxon>Belliella</taxon>
    </lineage>
</organism>
<dbReference type="InterPro" id="IPR036097">
    <property type="entry name" value="HisK_dim/P_sf"/>
</dbReference>
<evidence type="ECO:0000256" key="4">
    <source>
        <dbReference type="ARBA" id="ARBA00022679"/>
    </source>
</evidence>
<dbReference type="PANTHER" id="PTHR43304">
    <property type="entry name" value="PHYTOCHROME-LIKE PROTEIN CPH1"/>
    <property type="match status" value="1"/>
</dbReference>
<dbReference type="Pfam" id="PF08448">
    <property type="entry name" value="PAS_4"/>
    <property type="match status" value="1"/>
</dbReference>
<dbReference type="EMBL" id="JAKZGP010000038">
    <property type="protein sequence ID" value="MCH7410488.1"/>
    <property type="molecule type" value="Genomic_DNA"/>
</dbReference>
<evidence type="ECO:0000256" key="3">
    <source>
        <dbReference type="ARBA" id="ARBA00022553"/>
    </source>
</evidence>
<evidence type="ECO:0000256" key="5">
    <source>
        <dbReference type="ARBA" id="ARBA00022777"/>
    </source>
</evidence>
<keyword evidence="9" id="KW-1185">Reference proteome</keyword>
<keyword evidence="5" id="KW-0418">Kinase</keyword>
<dbReference type="SUPFAM" id="SSF55785">
    <property type="entry name" value="PYP-like sensor domain (PAS domain)"/>
    <property type="match status" value="2"/>
</dbReference>
<dbReference type="Gene3D" id="3.30.450.20">
    <property type="entry name" value="PAS domain"/>
    <property type="match status" value="2"/>
</dbReference>
<evidence type="ECO:0000313" key="8">
    <source>
        <dbReference type="EMBL" id="MCH7410488.1"/>
    </source>
</evidence>
<feature type="domain" description="PAC" evidence="7">
    <location>
        <begin position="326"/>
        <end position="383"/>
    </location>
</feature>
<dbReference type="InterPro" id="IPR000700">
    <property type="entry name" value="PAS-assoc_C"/>
</dbReference>
<evidence type="ECO:0000256" key="2">
    <source>
        <dbReference type="ARBA" id="ARBA00012438"/>
    </source>
</evidence>
<accession>A0ABS9V291</accession>
<proteinExistence type="predicted"/>